<proteinExistence type="inferred from homology"/>
<dbReference type="KEGG" id="pect:BN1012_Phect1653"/>
<dbReference type="AlphaFoldDB" id="X5MD47"/>
<dbReference type="SFLD" id="SFLDG01150">
    <property type="entry name" value="Main.1:_Beta-like"/>
    <property type="match status" value="1"/>
</dbReference>
<dbReference type="GO" id="GO:0016740">
    <property type="term" value="F:transferase activity"/>
    <property type="evidence" value="ECO:0007669"/>
    <property type="project" value="UniProtKB-KW"/>
</dbReference>
<dbReference type="SFLD" id="SFLDS00019">
    <property type="entry name" value="Glutathione_Transferase_(cytos"/>
    <property type="match status" value="1"/>
</dbReference>
<dbReference type="Gene3D" id="1.20.1050.10">
    <property type="match status" value="1"/>
</dbReference>
<feature type="domain" description="GST C-terminal" evidence="5">
    <location>
        <begin position="86"/>
        <end position="214"/>
    </location>
</feature>
<dbReference type="PANTHER" id="PTHR44051:SF19">
    <property type="entry name" value="DISULFIDE-BOND OXIDOREDUCTASE YFCG"/>
    <property type="match status" value="1"/>
</dbReference>
<dbReference type="PANTHER" id="PTHR44051">
    <property type="entry name" value="GLUTATHIONE S-TRANSFERASE-RELATED"/>
    <property type="match status" value="1"/>
</dbReference>
<dbReference type="InterPro" id="IPR036282">
    <property type="entry name" value="Glutathione-S-Trfase_C_sf"/>
</dbReference>
<dbReference type="Pfam" id="PF00043">
    <property type="entry name" value="GST_C"/>
    <property type="match status" value="1"/>
</dbReference>
<organism evidence="6 7">
    <name type="scientific">Candidatus Phaeomarinibacter ectocarpi</name>
    <dbReference type="NCBI Taxonomy" id="1458461"/>
    <lineage>
        <taxon>Bacteria</taxon>
        <taxon>Pseudomonadati</taxon>
        <taxon>Pseudomonadota</taxon>
        <taxon>Alphaproteobacteria</taxon>
        <taxon>Hyphomicrobiales</taxon>
        <taxon>Parvibaculaceae</taxon>
        <taxon>Candidatus Phaeomarinibacter</taxon>
    </lineage>
</organism>
<keyword evidence="7" id="KW-1185">Reference proteome</keyword>
<dbReference type="InterPro" id="IPR004046">
    <property type="entry name" value="GST_C"/>
</dbReference>
<dbReference type="STRING" id="1458461.BN1012_Phect1653"/>
<keyword evidence="2 6" id="KW-0808">Transferase</keyword>
<evidence type="ECO:0000313" key="6">
    <source>
        <dbReference type="EMBL" id="CDO59867.1"/>
    </source>
</evidence>
<dbReference type="Proteomes" id="UP000032160">
    <property type="component" value="Chromosome I"/>
</dbReference>
<reference evidence="6 7" key="1">
    <citation type="journal article" date="2014" name="Front. Genet.">
        <title>Genome and metabolic network of "Candidatus Phaeomarinobacter ectocarpi" Ec32, a new candidate genus of Alphaproteobacteria frequently associated with brown algae.</title>
        <authorList>
            <person name="Dittami S.M."/>
            <person name="Barbeyron T."/>
            <person name="Boyen C."/>
            <person name="Cambefort J."/>
            <person name="Collet G."/>
            <person name="Delage L."/>
            <person name="Gobet A."/>
            <person name="Groisillier A."/>
            <person name="Leblanc C."/>
            <person name="Michel G."/>
            <person name="Scornet D."/>
            <person name="Siegel A."/>
            <person name="Tapia J.E."/>
            <person name="Tonon T."/>
        </authorList>
    </citation>
    <scope>NUCLEOTIDE SEQUENCE [LARGE SCALE GENOMIC DNA]</scope>
    <source>
        <strain evidence="6 7">Ec32</strain>
    </source>
</reference>
<evidence type="ECO:0000256" key="3">
    <source>
        <dbReference type="RuleBase" id="RU003494"/>
    </source>
</evidence>
<evidence type="ECO:0000259" key="4">
    <source>
        <dbReference type="PROSITE" id="PS50404"/>
    </source>
</evidence>
<name>X5MD47_9HYPH</name>
<dbReference type="HOGENOM" id="CLU_011226_6_2_5"/>
<dbReference type="EMBL" id="HG966617">
    <property type="protein sequence ID" value="CDO59867.1"/>
    <property type="molecule type" value="Genomic_DNA"/>
</dbReference>
<feature type="domain" description="GST N-terminal" evidence="4">
    <location>
        <begin position="1"/>
        <end position="81"/>
    </location>
</feature>
<comment type="similarity">
    <text evidence="1 3">Belongs to the GST superfamily.</text>
</comment>
<dbReference type="PROSITE" id="PS50404">
    <property type="entry name" value="GST_NTER"/>
    <property type="match status" value="1"/>
</dbReference>
<sequence>MLTVWGRRNSQNVQKVMWLIGELGLEHTHIDAGSTFGGLDTPDFLARNPHGKIPVIEDENGAVWESHAILRYLAAQHDGDTWWPADPYKRSVQDRWIEWATTTLQVSLLEIFWAYYRTPEDKRNAAFLKGAFKRCHAGFTALNAHLEGTPYIAGDSLTLADMPAGATLFRYLTMPIDRPSLPHVEALYARLSEREAYRTHVMVPYDDLFGRMDY</sequence>
<dbReference type="SUPFAM" id="SSF52833">
    <property type="entry name" value="Thioredoxin-like"/>
    <property type="match status" value="1"/>
</dbReference>
<dbReference type="RefSeq" id="WP_043950391.1">
    <property type="nucleotide sequence ID" value="NZ_HG966617.1"/>
</dbReference>
<dbReference type="SUPFAM" id="SSF47616">
    <property type="entry name" value="GST C-terminal domain-like"/>
    <property type="match status" value="1"/>
</dbReference>
<gene>
    <name evidence="6" type="ORF">BN1012_Phect1653</name>
</gene>
<evidence type="ECO:0000313" key="7">
    <source>
        <dbReference type="Proteomes" id="UP000032160"/>
    </source>
</evidence>
<dbReference type="SFLD" id="SFLDG00358">
    <property type="entry name" value="Main_(cytGST)"/>
    <property type="match status" value="1"/>
</dbReference>
<dbReference type="PROSITE" id="PS50405">
    <property type="entry name" value="GST_CTER"/>
    <property type="match status" value="1"/>
</dbReference>
<dbReference type="Pfam" id="PF02798">
    <property type="entry name" value="GST_N"/>
    <property type="match status" value="1"/>
</dbReference>
<accession>X5MD47</accession>
<dbReference type="OrthoDB" id="9810080at2"/>
<dbReference type="Gene3D" id="3.40.30.10">
    <property type="entry name" value="Glutaredoxin"/>
    <property type="match status" value="1"/>
</dbReference>
<dbReference type="CDD" id="cd03047">
    <property type="entry name" value="GST_N_2"/>
    <property type="match status" value="1"/>
</dbReference>
<dbReference type="InterPro" id="IPR036249">
    <property type="entry name" value="Thioredoxin-like_sf"/>
</dbReference>
<protein>
    <submittedName>
        <fullName evidence="6">Uncharacterized glutathione S-transferase-like protein</fullName>
    </submittedName>
</protein>
<dbReference type="InterPro" id="IPR040079">
    <property type="entry name" value="Glutathione_S-Trfase"/>
</dbReference>
<evidence type="ECO:0000256" key="1">
    <source>
        <dbReference type="ARBA" id="ARBA00007409"/>
    </source>
</evidence>
<dbReference type="InterPro" id="IPR010987">
    <property type="entry name" value="Glutathione-S-Trfase_C-like"/>
</dbReference>
<dbReference type="FunFam" id="3.40.30.10:FF:000039">
    <property type="entry name" value="Glutathione S-transferase domain"/>
    <property type="match status" value="1"/>
</dbReference>
<dbReference type="PATRIC" id="fig|1458461.3.peg.1653"/>
<dbReference type="InterPro" id="IPR004045">
    <property type="entry name" value="Glutathione_S-Trfase_N"/>
</dbReference>
<evidence type="ECO:0000259" key="5">
    <source>
        <dbReference type="PROSITE" id="PS50405"/>
    </source>
</evidence>
<evidence type="ECO:0000256" key="2">
    <source>
        <dbReference type="ARBA" id="ARBA00022679"/>
    </source>
</evidence>